<comment type="caution">
    <text evidence="2">The sequence shown here is derived from an EMBL/GenBank/DDBJ whole genome shotgun (WGS) entry which is preliminary data.</text>
</comment>
<protein>
    <recommendedName>
        <fullName evidence="1">Integrase catalytic domain-containing protein</fullName>
    </recommendedName>
</protein>
<dbReference type="InterPro" id="IPR012337">
    <property type="entry name" value="RNaseH-like_sf"/>
</dbReference>
<dbReference type="PROSITE" id="PS50994">
    <property type="entry name" value="INTEGRASE"/>
    <property type="match status" value="1"/>
</dbReference>
<name>A0AA38KWY2_TAXCH</name>
<gene>
    <name evidence="2" type="ORF">KI387_010994</name>
</gene>
<keyword evidence="3" id="KW-1185">Reference proteome</keyword>
<dbReference type="PANTHER" id="PTHR47266">
    <property type="entry name" value="ENDONUCLEASE-RELATED"/>
    <property type="match status" value="1"/>
</dbReference>
<dbReference type="GO" id="GO:0003676">
    <property type="term" value="F:nucleic acid binding"/>
    <property type="evidence" value="ECO:0007669"/>
    <property type="project" value="InterPro"/>
</dbReference>
<evidence type="ECO:0000313" key="2">
    <source>
        <dbReference type="EMBL" id="KAH9306590.1"/>
    </source>
</evidence>
<evidence type="ECO:0000259" key="1">
    <source>
        <dbReference type="PROSITE" id="PS50994"/>
    </source>
</evidence>
<dbReference type="InterPro" id="IPR001584">
    <property type="entry name" value="Integrase_cat-core"/>
</dbReference>
<dbReference type="AlphaFoldDB" id="A0AA38KWY2"/>
<dbReference type="Proteomes" id="UP000824469">
    <property type="component" value="Unassembled WGS sequence"/>
</dbReference>
<dbReference type="EMBL" id="JAHRHJ020000008">
    <property type="protein sequence ID" value="KAH9306590.1"/>
    <property type="molecule type" value="Genomic_DNA"/>
</dbReference>
<dbReference type="SUPFAM" id="SSF53098">
    <property type="entry name" value="Ribonuclease H-like"/>
    <property type="match status" value="1"/>
</dbReference>
<evidence type="ECO:0000313" key="3">
    <source>
        <dbReference type="Proteomes" id="UP000824469"/>
    </source>
</evidence>
<dbReference type="InterPro" id="IPR036397">
    <property type="entry name" value="RNaseH_sf"/>
</dbReference>
<sequence length="57" mass="6564">MFPIRPVIIDEPFRKWGIDFIGALNPQLSAGHSYILTVMDYFTKWVEAILVKHATSE</sequence>
<dbReference type="Gene3D" id="3.30.420.10">
    <property type="entry name" value="Ribonuclease H-like superfamily/Ribonuclease H"/>
    <property type="match status" value="1"/>
</dbReference>
<dbReference type="InterPro" id="IPR052160">
    <property type="entry name" value="Gypsy_RT_Integrase-like"/>
</dbReference>
<feature type="non-terminal residue" evidence="2">
    <location>
        <position position="57"/>
    </location>
</feature>
<reference evidence="2 3" key="1">
    <citation type="journal article" date="2021" name="Nat. Plants">
        <title>The Taxus genome provides insights into paclitaxel biosynthesis.</title>
        <authorList>
            <person name="Xiong X."/>
            <person name="Gou J."/>
            <person name="Liao Q."/>
            <person name="Li Y."/>
            <person name="Zhou Q."/>
            <person name="Bi G."/>
            <person name="Li C."/>
            <person name="Du R."/>
            <person name="Wang X."/>
            <person name="Sun T."/>
            <person name="Guo L."/>
            <person name="Liang H."/>
            <person name="Lu P."/>
            <person name="Wu Y."/>
            <person name="Zhang Z."/>
            <person name="Ro D.K."/>
            <person name="Shang Y."/>
            <person name="Huang S."/>
            <person name="Yan J."/>
        </authorList>
    </citation>
    <scope>NUCLEOTIDE SEQUENCE [LARGE SCALE GENOMIC DNA]</scope>
    <source>
        <strain evidence="2">Ta-2019</strain>
    </source>
</reference>
<organism evidence="2 3">
    <name type="scientific">Taxus chinensis</name>
    <name type="common">Chinese yew</name>
    <name type="synonym">Taxus wallichiana var. chinensis</name>
    <dbReference type="NCBI Taxonomy" id="29808"/>
    <lineage>
        <taxon>Eukaryota</taxon>
        <taxon>Viridiplantae</taxon>
        <taxon>Streptophyta</taxon>
        <taxon>Embryophyta</taxon>
        <taxon>Tracheophyta</taxon>
        <taxon>Spermatophyta</taxon>
        <taxon>Pinopsida</taxon>
        <taxon>Pinidae</taxon>
        <taxon>Conifers II</taxon>
        <taxon>Cupressales</taxon>
        <taxon>Taxaceae</taxon>
        <taxon>Taxus</taxon>
    </lineage>
</organism>
<accession>A0AA38KWY2</accession>
<proteinExistence type="predicted"/>
<feature type="domain" description="Integrase catalytic" evidence="1">
    <location>
        <begin position="8"/>
        <end position="57"/>
    </location>
</feature>
<dbReference type="GO" id="GO:0015074">
    <property type="term" value="P:DNA integration"/>
    <property type="evidence" value="ECO:0007669"/>
    <property type="project" value="InterPro"/>
</dbReference>